<dbReference type="AlphaFoldDB" id="A0A0A9CLQ4"/>
<name>A0A0A9CLQ4_ARUDO</name>
<feature type="transmembrane region" description="Helical" evidence="1">
    <location>
        <begin position="37"/>
        <end position="56"/>
    </location>
</feature>
<accession>A0A0A9CLQ4</accession>
<proteinExistence type="predicted"/>
<keyword evidence="1" id="KW-0472">Membrane</keyword>
<evidence type="ECO:0000256" key="1">
    <source>
        <dbReference type="SAM" id="Phobius"/>
    </source>
</evidence>
<protein>
    <submittedName>
        <fullName evidence="2">Uncharacterized protein</fullName>
    </submittedName>
</protein>
<feature type="transmembrane region" description="Helical" evidence="1">
    <location>
        <begin position="77"/>
        <end position="95"/>
    </location>
</feature>
<reference evidence="2" key="1">
    <citation type="submission" date="2014-09" db="EMBL/GenBank/DDBJ databases">
        <authorList>
            <person name="Magalhaes I.L.F."/>
            <person name="Oliveira U."/>
            <person name="Santos F.R."/>
            <person name="Vidigal T.H.D.A."/>
            <person name="Brescovit A.D."/>
            <person name="Santos A.J."/>
        </authorList>
    </citation>
    <scope>NUCLEOTIDE SEQUENCE</scope>
    <source>
        <tissue evidence="2">Shoot tissue taken approximately 20 cm above the soil surface</tissue>
    </source>
</reference>
<dbReference type="PANTHER" id="PTHR43596">
    <property type="entry name" value="ADP,ATP CARRIER PROTEIN"/>
    <property type="match status" value="1"/>
</dbReference>
<dbReference type="PANTHER" id="PTHR43596:SF1">
    <property type="entry name" value="ADP,ATP CARRIER PROTEIN"/>
    <property type="match status" value="1"/>
</dbReference>
<dbReference type="EMBL" id="GBRH01220686">
    <property type="protein sequence ID" value="JAD77209.1"/>
    <property type="molecule type" value="Transcribed_RNA"/>
</dbReference>
<sequence length="182" mass="19852">MPLAPGRPNPSPSFFYVMVKSSENGSSKTARWGNHNWFYIAVRTSLFLWVALLNLITISSTWARVIDVMDSESGSRLFGFIGAGATLGQLFGSLFAANMAWLGPFLLVFSSLLMELAALSSKGIHIDGNHGSIELSTAGPERIQNKEADDEKSSLVTLPRSSFQSQKAKLEFFVIFEGLATL</sequence>
<reference evidence="2" key="2">
    <citation type="journal article" date="2015" name="Data Brief">
        <title>Shoot transcriptome of the giant reed, Arundo donax.</title>
        <authorList>
            <person name="Barrero R.A."/>
            <person name="Guerrero F.D."/>
            <person name="Moolhuijzen P."/>
            <person name="Goolsby J.A."/>
            <person name="Tidwell J."/>
            <person name="Bellgard S.E."/>
            <person name="Bellgard M.I."/>
        </authorList>
    </citation>
    <scope>NUCLEOTIDE SEQUENCE</scope>
    <source>
        <tissue evidence="2">Shoot tissue taken approximately 20 cm above the soil surface</tissue>
    </source>
</reference>
<organism evidence="2">
    <name type="scientific">Arundo donax</name>
    <name type="common">Giant reed</name>
    <name type="synonym">Donax arundinaceus</name>
    <dbReference type="NCBI Taxonomy" id="35708"/>
    <lineage>
        <taxon>Eukaryota</taxon>
        <taxon>Viridiplantae</taxon>
        <taxon>Streptophyta</taxon>
        <taxon>Embryophyta</taxon>
        <taxon>Tracheophyta</taxon>
        <taxon>Spermatophyta</taxon>
        <taxon>Magnoliopsida</taxon>
        <taxon>Liliopsida</taxon>
        <taxon>Poales</taxon>
        <taxon>Poaceae</taxon>
        <taxon>PACMAD clade</taxon>
        <taxon>Arundinoideae</taxon>
        <taxon>Arundineae</taxon>
        <taxon>Arundo</taxon>
    </lineage>
</organism>
<evidence type="ECO:0000313" key="2">
    <source>
        <dbReference type="EMBL" id="JAD77209.1"/>
    </source>
</evidence>
<keyword evidence="1" id="KW-1133">Transmembrane helix</keyword>
<keyword evidence="1" id="KW-0812">Transmembrane</keyword>